<dbReference type="InterPro" id="IPR011836">
    <property type="entry name" value="YhdP"/>
</dbReference>
<feature type="transmembrane region" description="Helical" evidence="1">
    <location>
        <begin position="12"/>
        <end position="35"/>
    </location>
</feature>
<dbReference type="Proteomes" id="UP000319809">
    <property type="component" value="Chromosome"/>
</dbReference>
<dbReference type="Pfam" id="PF13116">
    <property type="entry name" value="YhdP"/>
    <property type="match status" value="1"/>
</dbReference>
<dbReference type="EMBL" id="CP041036">
    <property type="protein sequence ID" value="QDE32821.1"/>
    <property type="molecule type" value="Genomic_DNA"/>
</dbReference>
<keyword evidence="1" id="KW-0812">Transmembrane</keyword>
<dbReference type="InterPro" id="IPR025263">
    <property type="entry name" value="YhdP_central"/>
</dbReference>
<keyword evidence="4" id="KW-1185">Reference proteome</keyword>
<name>A0A4Y5YJ82_9GAMM</name>
<evidence type="ECO:0000313" key="3">
    <source>
        <dbReference type="EMBL" id="QDE32821.1"/>
    </source>
</evidence>
<dbReference type="NCBIfam" id="TIGR02099">
    <property type="entry name" value="YhdP family protein"/>
    <property type="match status" value="1"/>
</dbReference>
<dbReference type="KEGG" id="spol:FH971_18730"/>
<evidence type="ECO:0000256" key="1">
    <source>
        <dbReference type="SAM" id="Phobius"/>
    </source>
</evidence>
<proteinExistence type="predicted"/>
<dbReference type="RefSeq" id="WP_140235301.1">
    <property type="nucleotide sequence ID" value="NZ_CP041036.1"/>
</dbReference>
<organism evidence="3 4">
    <name type="scientific">Shewanella polaris</name>
    <dbReference type="NCBI Taxonomy" id="2588449"/>
    <lineage>
        <taxon>Bacteria</taxon>
        <taxon>Pseudomonadati</taxon>
        <taxon>Pseudomonadota</taxon>
        <taxon>Gammaproteobacteria</taxon>
        <taxon>Alteromonadales</taxon>
        <taxon>Shewanellaceae</taxon>
        <taxon>Shewanella</taxon>
    </lineage>
</organism>
<protein>
    <submittedName>
        <fullName evidence="3">TIGR02099 family protein</fullName>
    </submittedName>
</protein>
<evidence type="ECO:0000313" key="4">
    <source>
        <dbReference type="Proteomes" id="UP000319809"/>
    </source>
</evidence>
<dbReference type="PANTHER" id="PTHR38690">
    <property type="entry name" value="PROTEASE-RELATED"/>
    <property type="match status" value="1"/>
</dbReference>
<sequence>MSINRAATINRLSWQILAITLVLFALVVSLIRGLLPHIPEIRTELVNYLESEYHLNVQMDELNAEWQAFGPALTVKNLVLPPQDDLPITVISENVHIKLDFWQSLISLRPQIETVVFDGVKVALNLDQLSTTDEHAETNNNVNLDWLYGLLLEQLGHFLITDASLQLISSQHDYRPIFIDNLLWLNTENHHQAQGMIHVDQLESQQEQLTLRIDLKGDGYQPDTVEGQLYVTADSLDLGEWASRQHTAQQDTDNIEFQGVINLDAWMTFKHREISDGILVFKPSWLQWSDGDTQQKFAINSGALRWTPQSSGWKIESQDLDLSTNDQTWPSLKIAVGTHAGDFFGYVNQIIPSYLKPMLPLVPGLGKQQVSNWQHLNPQGDIGPIRLYKPADKSMIAKVDIQQLQWQPYQSIPGISPIDANLTWANNQLEFSLPEQEYKLDFSDDFSQPLTLNGSAIMGRYDVVQHRLAIPNIELVNDDITLQAGLNLALSEQPFMALAANLTINDVAHVGHYFPLMAMSPHLVDYLNDGLVAGKINNAQLVWQGELSGYPYQDHSGIFQAGFTLDSGIFKFQPNWPAVSDLTLSALFENDMMDLLIEQGKLDKVAVNGARVSIAHLGKDSLLKVVADITTDAQAATKVINASSLQDSVGATLDVVQIQQQINTTLDLAIPLYQGGEQLIKGQVNLTNNPIFITTPGLDLQKVTGQVTFNNQLINAKNIKAQLFNQPLTFSVATADKKGNLALNVDMAGRWDLASLPSQLTNPMTGTYNGELNWDGGLTMIFDPSGYSLQVSVKSDLVGTSLDLPSPYKKSAVEPQILRADLIGDNKQSSLSIKLGNNVEFWGGFNAENGSQLAFYDIMIGRHFRLGDTLNKQQGHLHLDLPKIELAQWLPLINRFSTATEPQVVTSSVRDRILSAHELPDAVIPANTIASTESTVVASEFPKLLGIHADIAQLNVLGQSFDKLHFDAQPTEHLWRVEAESQQFDGRIDFYPNWRDQGIKVVAKKLHLLPSLSSIESVELSSTSMQQHLPTLAVDVDDFSVNNLSFGHLVLQGLPNDQGYKFQTISLTKPTVTLQANGLWSVDRGIDKTLFDVNLHADKFDDLSTILDINPGLKDAPLDLTGQLSWLGAPYHFALETLNGQLKFDLGKGHLSEISDKGARVFSLFSLDSLLRKLSLDFSDVFGKGLYFNTFNGNLTIDNGVVKTTDTEMDAIAGDMRVRGYTDLTTQSLNYDIRFVPQLASSVPTVVLLSTSAWTLGLGAFALTKVLEPVIEVISEIRFRLTGTMENPQLEELERKSKEIEIPKAILPQDAETDVGTDSDAKVKLDTKADTDAKVKTDDSSNETDIESKDLATDAQDSAALNTTKYIGTTPSSIIIPSINNLFQTAQIQSTDTRERLIKRSTFEPSTNVVMLQGVRNANQLIAMPKQSRCQSQSRICRLAA</sequence>
<reference evidence="3 4" key="1">
    <citation type="submission" date="2019-06" db="EMBL/GenBank/DDBJ databases">
        <title>The genome of Shewanella sp. SM1901.</title>
        <authorList>
            <person name="Cha Q."/>
        </authorList>
    </citation>
    <scope>NUCLEOTIDE SEQUENCE [LARGE SCALE GENOMIC DNA]</scope>
    <source>
        <strain evidence="3 4">SM1901</strain>
    </source>
</reference>
<gene>
    <name evidence="3" type="ORF">FH971_18730</name>
</gene>
<evidence type="ECO:0000259" key="2">
    <source>
        <dbReference type="Pfam" id="PF13116"/>
    </source>
</evidence>
<keyword evidence="1" id="KW-0472">Membrane</keyword>
<dbReference type="PANTHER" id="PTHR38690:SF1">
    <property type="entry name" value="PROTEASE"/>
    <property type="match status" value="1"/>
</dbReference>
<keyword evidence="1" id="KW-1133">Transmembrane helix</keyword>
<accession>A0A4Y5YJ82</accession>
<feature type="domain" description="YhdP central" evidence="2">
    <location>
        <begin position="1"/>
        <end position="1289"/>
    </location>
</feature>